<dbReference type="InterPro" id="IPR011256">
    <property type="entry name" value="Reg_factor_effector_dom_sf"/>
</dbReference>
<evidence type="ECO:0000313" key="3">
    <source>
        <dbReference type="Proteomes" id="UP000019062"/>
    </source>
</evidence>
<dbReference type="InterPro" id="IPR010499">
    <property type="entry name" value="AraC_E-bd"/>
</dbReference>
<evidence type="ECO:0000259" key="1">
    <source>
        <dbReference type="SMART" id="SM00871"/>
    </source>
</evidence>
<gene>
    <name evidence="2" type="ORF">C176_05872</name>
</gene>
<dbReference type="Pfam" id="PF12867">
    <property type="entry name" value="DinB_2"/>
    <property type="match status" value="1"/>
</dbReference>
<dbReference type="InterPro" id="IPR024775">
    <property type="entry name" value="DinB-like"/>
</dbReference>
<comment type="caution">
    <text evidence="2">The sequence shown here is derived from an EMBL/GenBank/DDBJ whole genome shotgun (WGS) entry which is preliminary data.</text>
</comment>
<protein>
    <recommendedName>
        <fullName evidence="1">AraC effector-binding domain-containing protein</fullName>
    </recommendedName>
</protein>
<reference evidence="2 3" key="1">
    <citation type="journal article" date="2014" name="BMC Genomics">
        <title>Genomic comparison of sporeforming bacilli isolated from milk.</title>
        <authorList>
            <person name="Moreno Switt A.I."/>
            <person name="Andrus A.D."/>
            <person name="Ranieri M.L."/>
            <person name="Orsi R.H."/>
            <person name="Ivy R."/>
            <person name="den Bakker H.C."/>
            <person name="Martin N.H."/>
            <person name="Wiedmann M."/>
            <person name="Boor K.J."/>
        </authorList>
    </citation>
    <scope>NUCLEOTIDE SEQUENCE [LARGE SCALE GENOMIC DNA]</scope>
    <source>
        <strain evidence="2 3">FSL R5-213</strain>
    </source>
</reference>
<dbReference type="Gene3D" id="3.20.80.10">
    <property type="entry name" value="Regulatory factor, effector binding domain"/>
    <property type="match status" value="1"/>
</dbReference>
<dbReference type="InterPro" id="IPR029442">
    <property type="entry name" value="GyrI-like"/>
</dbReference>
<keyword evidence="3" id="KW-1185">Reference proteome</keyword>
<dbReference type="Proteomes" id="UP000019062">
    <property type="component" value="Unassembled WGS sequence"/>
</dbReference>
<proteinExistence type="predicted"/>
<dbReference type="InterPro" id="IPR034660">
    <property type="entry name" value="DinB/YfiT-like"/>
</dbReference>
<name>W4F098_9BACL</name>
<dbReference type="eggNOG" id="COG3449">
    <property type="taxonomic scope" value="Bacteria"/>
</dbReference>
<accession>W4F098</accession>
<dbReference type="SUPFAM" id="SSF109854">
    <property type="entry name" value="DinB/YfiT-like putative metalloenzymes"/>
    <property type="match status" value="1"/>
</dbReference>
<dbReference type="Pfam" id="PF06445">
    <property type="entry name" value="GyrI-like"/>
    <property type="match status" value="1"/>
</dbReference>
<dbReference type="Gene3D" id="1.20.120.450">
    <property type="entry name" value="dinb family like domain"/>
    <property type="match status" value="1"/>
</dbReference>
<dbReference type="EMBL" id="ASQA01000013">
    <property type="protein sequence ID" value="ETT86215.1"/>
    <property type="molecule type" value="Genomic_DNA"/>
</dbReference>
<dbReference type="SUPFAM" id="SSF55136">
    <property type="entry name" value="Probable bacterial effector-binding domain"/>
    <property type="match status" value="1"/>
</dbReference>
<feature type="domain" description="AraC effector-binding" evidence="1">
    <location>
        <begin position="1"/>
        <end position="155"/>
    </location>
</feature>
<dbReference type="PANTHER" id="PTHR40055">
    <property type="entry name" value="TRANSCRIPTIONAL REGULATOR YGIV-RELATED"/>
    <property type="match status" value="1"/>
</dbReference>
<dbReference type="SMART" id="SM00871">
    <property type="entry name" value="AraC_E_bind"/>
    <property type="match status" value="1"/>
</dbReference>
<evidence type="ECO:0000313" key="2">
    <source>
        <dbReference type="EMBL" id="ETT86215.1"/>
    </source>
</evidence>
<sequence length="326" mass="37711">MKIMIKNLPDYEVAYIRHFGSYFEPSDHWGRLGEWAARNGLFPPTQNYIGLSIDNPEFVAPELCRHDACITLPKDFVKEEHSEIHFKTITGGLYALYQFYDTPDKLANAYQAVFGDWIPQSDYVAVDKISLEFSMNNPLDDPEGKCKVDLYVPIKKKLSKDELITEFEQAQDWVISLKKHSENDFFKPIAKDKWSVAEIIGHLAYWDKYVLEEILPNMKQNADINSIDFQELNNQASNYALSGIFGMSLIDQFVEGRERLVAELKGKSDAEFYVQFKINGDEVDPDSGAPFSMYSYISSFIWHDNHHKKQIIAFFNSKYSEDFQVK</sequence>
<dbReference type="eggNOG" id="COG2318">
    <property type="taxonomic scope" value="Bacteria"/>
</dbReference>
<dbReference type="AlphaFoldDB" id="W4F098"/>
<dbReference type="InterPro" id="IPR050908">
    <property type="entry name" value="SmbC-like"/>
</dbReference>
<organism evidence="2 3">
    <name type="scientific">Viridibacillus arenosi FSL R5-213</name>
    <dbReference type="NCBI Taxonomy" id="1227360"/>
    <lineage>
        <taxon>Bacteria</taxon>
        <taxon>Bacillati</taxon>
        <taxon>Bacillota</taxon>
        <taxon>Bacilli</taxon>
        <taxon>Bacillales</taxon>
        <taxon>Caryophanaceae</taxon>
        <taxon>Viridibacillus</taxon>
    </lineage>
</organism>
<dbReference type="PANTHER" id="PTHR40055:SF1">
    <property type="entry name" value="TRANSCRIPTIONAL REGULATOR YGIV-RELATED"/>
    <property type="match status" value="1"/>
</dbReference>